<dbReference type="GO" id="GO:0003682">
    <property type="term" value="F:chromatin binding"/>
    <property type="evidence" value="ECO:0007669"/>
    <property type="project" value="TreeGrafter"/>
</dbReference>
<dbReference type="GO" id="GO:0000976">
    <property type="term" value="F:transcription cis-regulatory region binding"/>
    <property type="evidence" value="ECO:0007669"/>
    <property type="project" value="TreeGrafter"/>
</dbReference>
<comment type="caution">
    <text evidence="3">The sequence shown here is derived from an EMBL/GenBank/DDBJ whole genome shotgun (WGS) entry which is preliminary data.</text>
</comment>
<feature type="region of interest" description="Disordered" evidence="1">
    <location>
        <begin position="262"/>
        <end position="296"/>
    </location>
</feature>
<dbReference type="EMBL" id="CAAALY010261344">
    <property type="protein sequence ID" value="VEL39464.1"/>
    <property type="molecule type" value="Genomic_DNA"/>
</dbReference>
<dbReference type="Proteomes" id="UP000784294">
    <property type="component" value="Unassembled WGS sequence"/>
</dbReference>
<dbReference type="PANTHER" id="PTHR15137">
    <property type="entry name" value="TRANSCRIPTION INITIATION FACTOR TFIID"/>
    <property type="match status" value="1"/>
</dbReference>
<evidence type="ECO:0000256" key="1">
    <source>
        <dbReference type="SAM" id="MobiDB-lite"/>
    </source>
</evidence>
<accession>A0A3S5B3M6</accession>
<feature type="compositionally biased region" description="Acidic residues" evidence="1">
    <location>
        <begin position="287"/>
        <end position="296"/>
    </location>
</feature>
<name>A0A3S5B3M6_9PLAT</name>
<gene>
    <name evidence="3" type="ORF">PXEA_LOCUS32904</name>
</gene>
<dbReference type="GO" id="GO:0006367">
    <property type="term" value="P:transcription initiation at RNA polymerase II promoter"/>
    <property type="evidence" value="ECO:0007669"/>
    <property type="project" value="TreeGrafter"/>
</dbReference>
<dbReference type="OrthoDB" id="308861at2759"/>
<evidence type="ECO:0000313" key="4">
    <source>
        <dbReference type="Proteomes" id="UP000784294"/>
    </source>
</evidence>
<dbReference type="PANTHER" id="PTHR15137:SF9">
    <property type="entry name" value="TRANSCRIPTION INITIATION FACTOR TFIID SUBUNIT 2"/>
    <property type="match status" value="1"/>
</dbReference>
<keyword evidence="4" id="KW-1185">Reference proteome</keyword>
<feature type="compositionally biased region" description="Basic and acidic residues" evidence="1">
    <location>
        <begin position="262"/>
        <end position="271"/>
    </location>
</feature>
<dbReference type="InterPro" id="IPR057991">
    <property type="entry name" value="TPR_TAF2_C"/>
</dbReference>
<dbReference type="GO" id="GO:0016251">
    <property type="term" value="F:RNA polymerase II general transcription initiation factor activity"/>
    <property type="evidence" value="ECO:0007669"/>
    <property type="project" value="TreeGrafter"/>
</dbReference>
<evidence type="ECO:0000259" key="2">
    <source>
        <dbReference type="Pfam" id="PF25577"/>
    </source>
</evidence>
<proteinExistence type="predicted"/>
<sequence length="306" mass="35226">MRRLQRFGFLPVEPDLFFHFAKSGRYYDIRSAALECLVDYVRGERDQRALDWIFEEIIENTEEVARLRYETVRILIKVPPFQRGETGSRLDTTRLVERLWAIMNYTASYDARLRCSVSDLYFTLYGNQRPACLPLPEGLLLVRVREGRSLLRLSEQKYDDKNESFINSVPSWSGVSTNDSSDNRVITEDLDEGEESDSVDDLYPECAAMSTHHSDPSDSEFFATANTTSFGNGLTESSVIGQAGDTRHVDSIAEKDPRRRLALDSDNHEEATTYGESKRQKRMERLSDDDEDEEDYSFGCNFKIFH</sequence>
<dbReference type="AlphaFoldDB" id="A0A3S5B3M6"/>
<feature type="domain" description="Transcription initiation factor TFIID subunit 2 TPR repeats" evidence="2">
    <location>
        <begin position="1"/>
        <end position="149"/>
    </location>
</feature>
<dbReference type="GO" id="GO:0005669">
    <property type="term" value="C:transcription factor TFIID complex"/>
    <property type="evidence" value="ECO:0007669"/>
    <property type="project" value="InterPro"/>
</dbReference>
<dbReference type="InterPro" id="IPR037813">
    <property type="entry name" value="TAF2"/>
</dbReference>
<reference evidence="3" key="1">
    <citation type="submission" date="2018-11" db="EMBL/GenBank/DDBJ databases">
        <authorList>
            <consortium name="Pathogen Informatics"/>
        </authorList>
    </citation>
    <scope>NUCLEOTIDE SEQUENCE</scope>
</reference>
<evidence type="ECO:0000313" key="3">
    <source>
        <dbReference type="EMBL" id="VEL39464.1"/>
    </source>
</evidence>
<organism evidence="3 4">
    <name type="scientific">Protopolystoma xenopodis</name>
    <dbReference type="NCBI Taxonomy" id="117903"/>
    <lineage>
        <taxon>Eukaryota</taxon>
        <taxon>Metazoa</taxon>
        <taxon>Spiralia</taxon>
        <taxon>Lophotrochozoa</taxon>
        <taxon>Platyhelminthes</taxon>
        <taxon>Monogenea</taxon>
        <taxon>Polyopisthocotylea</taxon>
        <taxon>Polystomatidea</taxon>
        <taxon>Polystomatidae</taxon>
        <taxon>Protopolystoma</taxon>
    </lineage>
</organism>
<dbReference type="Pfam" id="PF25577">
    <property type="entry name" value="TPR_TAF2_C"/>
    <property type="match status" value="1"/>
</dbReference>
<protein>
    <recommendedName>
        <fullName evidence="2">Transcription initiation factor TFIID subunit 2 TPR repeats domain-containing protein</fullName>
    </recommendedName>
</protein>